<evidence type="ECO:0000259" key="6">
    <source>
        <dbReference type="Pfam" id="PF02441"/>
    </source>
</evidence>
<dbReference type="InterPro" id="IPR005252">
    <property type="entry name" value="CoaBC"/>
</dbReference>
<organism evidence="8 9">
    <name type="scientific">Anaeramoeba flamelloides</name>
    <dbReference type="NCBI Taxonomy" id="1746091"/>
    <lineage>
        <taxon>Eukaryota</taxon>
        <taxon>Metamonada</taxon>
        <taxon>Anaeramoebidae</taxon>
        <taxon>Anaeramoeba</taxon>
    </lineage>
</organism>
<evidence type="ECO:0000256" key="4">
    <source>
        <dbReference type="ARBA" id="ARBA00023239"/>
    </source>
</evidence>
<dbReference type="InterPro" id="IPR036551">
    <property type="entry name" value="Flavin_trans-like"/>
</dbReference>
<protein>
    <submittedName>
        <fullName evidence="8">Phosphopantothenoylcysteine decarboxylase</fullName>
    </submittedName>
</protein>
<evidence type="ECO:0000256" key="3">
    <source>
        <dbReference type="ARBA" id="ARBA00022993"/>
    </source>
</evidence>
<keyword evidence="3" id="KW-0173">Coenzyme A biosynthesis</keyword>
<gene>
    <name evidence="8" type="ORF">M0812_05416</name>
</gene>
<sequence>MLHLINNLPNNIFLPRYTSLGTRMLTNQIFNRKSVTGLNHLKTGKIIKSNPNTKPQPTVLVGVSSGIAAFKVVDLVKRLKSHSYNVVVLMTHNAKKMISEKEFEIASGNPVASELFPSGFDYKDVLERREVEHISLADMASVICVTPATANILAKISHGIADDLLSTTILATNAKLLLCPSMNVNMWNKGVTQKNIQLLKQRGHYFVPPEKGRLACGYEGTGRLASIDKIERAIVKLLHRTSDLKGKRVIITAGGTEEEIDPVRAITNKSSGKMGIRIAEECVKRGAEVTLIRARTEIDPLVMMNDIRVKSTIQMLDAINNTVLDNDVIIHAAAVSDFVVKNKDMRKISSSKKLTLELVPNIKIINSIKKKNDKIKLVGFKAETNLSEKELEKRATDMLLRTSSDLVVANDVGRMEVFGSDENEVMLVRRNHVKKVPRANKQIIAEHIVEEVLGLFAEKEIKN</sequence>
<dbReference type="Proteomes" id="UP001146793">
    <property type="component" value="Unassembled WGS sequence"/>
</dbReference>
<dbReference type="Gene3D" id="3.40.50.1950">
    <property type="entry name" value="Flavin prenyltransferase-like"/>
    <property type="match status" value="1"/>
</dbReference>
<comment type="caution">
    <text evidence="8">The sequence shown here is derived from an EMBL/GenBank/DDBJ whole genome shotgun (WGS) entry which is preliminary data.</text>
</comment>
<dbReference type="SUPFAM" id="SSF102645">
    <property type="entry name" value="CoaB-like"/>
    <property type="match status" value="1"/>
</dbReference>
<dbReference type="Pfam" id="PF02441">
    <property type="entry name" value="Flavoprotein"/>
    <property type="match status" value="1"/>
</dbReference>
<dbReference type="Gene3D" id="3.40.50.10300">
    <property type="entry name" value="CoaB-like"/>
    <property type="match status" value="1"/>
</dbReference>
<dbReference type="GO" id="GO:0004633">
    <property type="term" value="F:phosphopantothenoylcysteine decarboxylase activity"/>
    <property type="evidence" value="ECO:0007669"/>
    <property type="project" value="InterPro"/>
</dbReference>
<proteinExistence type="inferred from homology"/>
<dbReference type="SUPFAM" id="SSF52507">
    <property type="entry name" value="Homo-oligomeric flavin-containing Cys decarboxylases, HFCD"/>
    <property type="match status" value="1"/>
</dbReference>
<dbReference type="InterPro" id="IPR003382">
    <property type="entry name" value="Flavoprotein"/>
</dbReference>
<dbReference type="InterPro" id="IPR035929">
    <property type="entry name" value="CoaB-like_sf"/>
</dbReference>
<dbReference type="PANTHER" id="PTHR14359">
    <property type="entry name" value="HOMO-OLIGOMERIC FLAVIN CONTAINING CYS DECARBOXYLASE FAMILY"/>
    <property type="match status" value="1"/>
</dbReference>
<evidence type="ECO:0000313" key="9">
    <source>
        <dbReference type="Proteomes" id="UP001146793"/>
    </source>
</evidence>
<dbReference type="AlphaFoldDB" id="A0AAV8A782"/>
<evidence type="ECO:0000259" key="7">
    <source>
        <dbReference type="Pfam" id="PF04127"/>
    </source>
</evidence>
<evidence type="ECO:0000313" key="8">
    <source>
        <dbReference type="EMBL" id="KAJ3449271.1"/>
    </source>
</evidence>
<dbReference type="GO" id="GO:0015937">
    <property type="term" value="P:coenzyme A biosynthetic process"/>
    <property type="evidence" value="ECO:0007669"/>
    <property type="project" value="UniProtKB-KW"/>
</dbReference>
<dbReference type="GO" id="GO:0010181">
    <property type="term" value="F:FMN binding"/>
    <property type="evidence" value="ECO:0007669"/>
    <property type="project" value="InterPro"/>
</dbReference>
<dbReference type="GO" id="GO:0004632">
    <property type="term" value="F:phosphopantothenate--cysteine ligase activity"/>
    <property type="evidence" value="ECO:0007669"/>
    <property type="project" value="InterPro"/>
</dbReference>
<name>A0AAV8A782_9EUKA</name>
<dbReference type="NCBIfam" id="TIGR00521">
    <property type="entry name" value="coaBC_dfp"/>
    <property type="match status" value="1"/>
</dbReference>
<dbReference type="EMBL" id="JANTQA010000012">
    <property type="protein sequence ID" value="KAJ3449271.1"/>
    <property type="molecule type" value="Genomic_DNA"/>
</dbReference>
<feature type="domain" description="Flavoprotein" evidence="6">
    <location>
        <begin position="58"/>
        <end position="231"/>
    </location>
</feature>
<accession>A0AAV8A782</accession>
<dbReference type="HAMAP" id="MF_02225">
    <property type="entry name" value="CoaBC"/>
    <property type="match status" value="1"/>
</dbReference>
<evidence type="ECO:0000256" key="2">
    <source>
        <dbReference type="ARBA" id="ARBA00022793"/>
    </source>
</evidence>
<evidence type="ECO:0000256" key="5">
    <source>
        <dbReference type="ARBA" id="ARBA00038350"/>
    </source>
</evidence>
<dbReference type="Pfam" id="PF04127">
    <property type="entry name" value="DFP"/>
    <property type="match status" value="1"/>
</dbReference>
<dbReference type="GO" id="GO:0015941">
    <property type="term" value="P:pantothenate catabolic process"/>
    <property type="evidence" value="ECO:0007669"/>
    <property type="project" value="InterPro"/>
</dbReference>
<comment type="similarity">
    <text evidence="1">Belongs to the PPC synthetase family.</text>
</comment>
<keyword evidence="4" id="KW-0456">Lyase</keyword>
<dbReference type="InterPro" id="IPR007085">
    <property type="entry name" value="DNA/pantothenate-metab_flavo_C"/>
</dbReference>
<dbReference type="GO" id="GO:0071513">
    <property type="term" value="C:phosphopantothenoylcysteine decarboxylase complex"/>
    <property type="evidence" value="ECO:0007669"/>
    <property type="project" value="TreeGrafter"/>
</dbReference>
<dbReference type="PANTHER" id="PTHR14359:SF6">
    <property type="entry name" value="PHOSPHOPANTOTHENOYLCYSTEINE DECARBOXYLASE"/>
    <property type="match status" value="1"/>
</dbReference>
<evidence type="ECO:0000256" key="1">
    <source>
        <dbReference type="ARBA" id="ARBA00005703"/>
    </source>
</evidence>
<comment type="similarity">
    <text evidence="5">Belongs to the HFCD (homooligomeric flavin containing Cys decarboxylase) superfamily.</text>
</comment>
<keyword evidence="2" id="KW-0210">Decarboxylase</keyword>
<reference evidence="8" key="1">
    <citation type="submission" date="2022-08" db="EMBL/GenBank/DDBJ databases">
        <title>Novel sulphate-reducing endosymbionts in the free-living metamonad Anaeramoeba.</title>
        <authorList>
            <person name="Jerlstrom-Hultqvist J."/>
            <person name="Cepicka I."/>
            <person name="Gallot-Lavallee L."/>
            <person name="Salas-Leiva D."/>
            <person name="Curtis B.A."/>
            <person name="Zahonova K."/>
            <person name="Pipaliya S."/>
            <person name="Dacks J."/>
            <person name="Roger A.J."/>
        </authorList>
    </citation>
    <scope>NUCLEOTIDE SEQUENCE</scope>
    <source>
        <strain evidence="8">Busselton2</strain>
    </source>
</reference>
<feature type="domain" description="DNA/pantothenate metabolism flavoprotein C-terminal" evidence="7">
    <location>
        <begin position="244"/>
        <end position="453"/>
    </location>
</feature>